<dbReference type="Gene3D" id="3.20.20.100">
    <property type="entry name" value="NADP-dependent oxidoreductase domain"/>
    <property type="match status" value="1"/>
</dbReference>
<dbReference type="PIRSF" id="PIRSF000097">
    <property type="entry name" value="AKR"/>
    <property type="match status" value="1"/>
</dbReference>
<name>A0A9W8B913_9FUNG</name>
<keyword evidence="9" id="KW-1185">Reference proteome</keyword>
<dbReference type="AlphaFoldDB" id="A0A9W8B913"/>
<evidence type="ECO:0000256" key="3">
    <source>
        <dbReference type="ARBA" id="ARBA00023002"/>
    </source>
</evidence>
<accession>A0A9W8B913</accession>
<organism evidence="8 9">
    <name type="scientific">Dimargaris verticillata</name>
    <dbReference type="NCBI Taxonomy" id="2761393"/>
    <lineage>
        <taxon>Eukaryota</taxon>
        <taxon>Fungi</taxon>
        <taxon>Fungi incertae sedis</taxon>
        <taxon>Zoopagomycota</taxon>
        <taxon>Kickxellomycotina</taxon>
        <taxon>Dimargaritomycetes</taxon>
        <taxon>Dimargaritales</taxon>
        <taxon>Dimargaritaceae</taxon>
        <taxon>Dimargaris</taxon>
    </lineage>
</organism>
<dbReference type="Proteomes" id="UP001151582">
    <property type="component" value="Unassembled WGS sequence"/>
</dbReference>
<comment type="similarity">
    <text evidence="1">Belongs to the aldo/keto reductase family.</text>
</comment>
<feature type="binding site" evidence="5">
    <location>
        <position position="116"/>
    </location>
    <ligand>
        <name>substrate</name>
    </ligand>
</feature>
<proteinExistence type="inferred from homology"/>
<dbReference type="SUPFAM" id="SSF51430">
    <property type="entry name" value="NAD(P)-linked oxidoreductase"/>
    <property type="match status" value="1"/>
</dbReference>
<feature type="domain" description="NADP-dependent oxidoreductase" evidence="7">
    <location>
        <begin position="16"/>
        <end position="272"/>
    </location>
</feature>
<feature type="active site" description="Proton donor" evidence="4">
    <location>
        <position position="51"/>
    </location>
</feature>
<evidence type="ECO:0000313" key="9">
    <source>
        <dbReference type="Proteomes" id="UP001151582"/>
    </source>
</evidence>
<reference evidence="8" key="1">
    <citation type="submission" date="2022-07" db="EMBL/GenBank/DDBJ databases">
        <title>Phylogenomic reconstructions and comparative analyses of Kickxellomycotina fungi.</title>
        <authorList>
            <person name="Reynolds N.K."/>
            <person name="Stajich J.E."/>
            <person name="Barry K."/>
            <person name="Grigoriev I.V."/>
            <person name="Crous P."/>
            <person name="Smith M.E."/>
        </authorList>
    </citation>
    <scope>NUCLEOTIDE SEQUENCE</scope>
    <source>
        <strain evidence="8">RSA 567</strain>
    </source>
</reference>
<evidence type="ECO:0000256" key="6">
    <source>
        <dbReference type="PIRSR" id="PIRSR000097-3"/>
    </source>
</evidence>
<evidence type="ECO:0000256" key="1">
    <source>
        <dbReference type="ARBA" id="ARBA00007905"/>
    </source>
</evidence>
<evidence type="ECO:0000256" key="4">
    <source>
        <dbReference type="PIRSR" id="PIRSR000097-1"/>
    </source>
</evidence>
<dbReference type="InterPro" id="IPR036812">
    <property type="entry name" value="NAD(P)_OxRdtase_dom_sf"/>
</dbReference>
<sequence length="298" mass="32962">MAPDCYTLKNGVAIPKIGVGTYRIKDEDLVDTVITTAIRQGYRLIDTATVYKNESAIGKALRSVFNDYSTYGVTRSDLFVVSKLAPRDQGFNACYNAVLCSLDKLGLEYIDLYLIHWPGTQKVPHDSDKNRANRQGSWQALEKLQTEGKLRSIGVSNYTVQHLSELLSFANLVPSVLQVEFHPLHYQPELVSYCQTHGIQLQAYSSLGQGELLDGSVPIPTLDRIAQRHRCSVPVVLLRWGLQHNAVVIPKSTQPARIKENMTCINIELSSAVTGAGLLGQSQVWDSGGPRSPPVDRQ</sequence>
<evidence type="ECO:0000256" key="2">
    <source>
        <dbReference type="ARBA" id="ARBA00022857"/>
    </source>
</evidence>
<dbReference type="Pfam" id="PF00248">
    <property type="entry name" value="Aldo_ket_red"/>
    <property type="match status" value="1"/>
</dbReference>
<evidence type="ECO:0000313" key="8">
    <source>
        <dbReference type="EMBL" id="KAJ1981913.1"/>
    </source>
</evidence>
<dbReference type="InterPro" id="IPR023210">
    <property type="entry name" value="NADP_OxRdtase_dom"/>
</dbReference>
<dbReference type="GO" id="GO:0016616">
    <property type="term" value="F:oxidoreductase activity, acting on the CH-OH group of donors, NAD or NADP as acceptor"/>
    <property type="evidence" value="ECO:0007669"/>
    <property type="project" value="UniProtKB-ARBA"/>
</dbReference>
<feature type="site" description="Lowers pKa of active site Tyr" evidence="6">
    <location>
        <position position="83"/>
    </location>
</feature>
<dbReference type="PANTHER" id="PTHR43827">
    <property type="entry name" value="2,5-DIKETO-D-GLUCONIC ACID REDUCTASE"/>
    <property type="match status" value="1"/>
</dbReference>
<evidence type="ECO:0000256" key="5">
    <source>
        <dbReference type="PIRSR" id="PIRSR000097-2"/>
    </source>
</evidence>
<dbReference type="OrthoDB" id="416253at2759"/>
<dbReference type="InterPro" id="IPR020471">
    <property type="entry name" value="AKR"/>
</dbReference>
<dbReference type="EMBL" id="JANBQB010000107">
    <property type="protein sequence ID" value="KAJ1981913.1"/>
    <property type="molecule type" value="Genomic_DNA"/>
</dbReference>
<dbReference type="PRINTS" id="PR00069">
    <property type="entry name" value="ALDKETRDTASE"/>
</dbReference>
<dbReference type="FunFam" id="3.20.20.100:FF:000002">
    <property type="entry name" value="2,5-diketo-D-gluconic acid reductase A"/>
    <property type="match status" value="1"/>
</dbReference>
<comment type="caution">
    <text evidence="8">The sequence shown here is derived from an EMBL/GenBank/DDBJ whole genome shotgun (WGS) entry which is preliminary data.</text>
</comment>
<dbReference type="PROSITE" id="PS00798">
    <property type="entry name" value="ALDOKETO_REDUCTASE_1"/>
    <property type="match status" value="1"/>
</dbReference>
<keyword evidence="2" id="KW-0521">NADP</keyword>
<dbReference type="PANTHER" id="PTHR43827:SF3">
    <property type="entry name" value="NADP-DEPENDENT OXIDOREDUCTASE DOMAIN-CONTAINING PROTEIN"/>
    <property type="match status" value="1"/>
</dbReference>
<dbReference type="InterPro" id="IPR018170">
    <property type="entry name" value="Aldo/ket_reductase_CS"/>
</dbReference>
<protein>
    <recommendedName>
        <fullName evidence="7">NADP-dependent oxidoreductase domain-containing protein</fullName>
    </recommendedName>
</protein>
<evidence type="ECO:0000259" key="7">
    <source>
        <dbReference type="Pfam" id="PF00248"/>
    </source>
</evidence>
<keyword evidence="3" id="KW-0560">Oxidoreductase</keyword>
<gene>
    <name evidence="8" type="ORF">H4R34_001895</name>
</gene>
<dbReference type="CDD" id="cd19136">
    <property type="entry name" value="AKR_DrGR-like"/>
    <property type="match status" value="1"/>
</dbReference>